<dbReference type="AlphaFoldDB" id="A0AAD7JZC8"/>
<evidence type="ECO:0000256" key="1">
    <source>
        <dbReference type="SAM" id="Phobius"/>
    </source>
</evidence>
<protein>
    <submittedName>
        <fullName evidence="2">Uncharacterized protein</fullName>
    </submittedName>
</protein>
<dbReference type="Proteomes" id="UP001215280">
    <property type="component" value="Unassembled WGS sequence"/>
</dbReference>
<accession>A0AAD7JZC8</accession>
<evidence type="ECO:0000313" key="2">
    <source>
        <dbReference type="EMBL" id="KAJ7773566.1"/>
    </source>
</evidence>
<name>A0AAD7JZC8_9AGAR</name>
<feature type="transmembrane region" description="Helical" evidence="1">
    <location>
        <begin position="15"/>
        <end position="42"/>
    </location>
</feature>
<organism evidence="2 3">
    <name type="scientific">Mycena maculata</name>
    <dbReference type="NCBI Taxonomy" id="230809"/>
    <lineage>
        <taxon>Eukaryota</taxon>
        <taxon>Fungi</taxon>
        <taxon>Dikarya</taxon>
        <taxon>Basidiomycota</taxon>
        <taxon>Agaricomycotina</taxon>
        <taxon>Agaricomycetes</taxon>
        <taxon>Agaricomycetidae</taxon>
        <taxon>Agaricales</taxon>
        <taxon>Marasmiineae</taxon>
        <taxon>Mycenaceae</taxon>
        <taxon>Mycena</taxon>
    </lineage>
</organism>
<keyword evidence="1" id="KW-0812">Transmembrane</keyword>
<comment type="caution">
    <text evidence="2">The sequence shown here is derived from an EMBL/GenBank/DDBJ whole genome shotgun (WGS) entry which is preliminary data.</text>
</comment>
<gene>
    <name evidence="2" type="ORF">DFH07DRAFT_952613</name>
</gene>
<keyword evidence="1" id="KW-1133">Transmembrane helix</keyword>
<feature type="transmembrane region" description="Helical" evidence="1">
    <location>
        <begin position="54"/>
        <end position="77"/>
    </location>
</feature>
<dbReference type="EMBL" id="JARJLG010000017">
    <property type="protein sequence ID" value="KAJ7773566.1"/>
    <property type="molecule type" value="Genomic_DNA"/>
</dbReference>
<reference evidence="2" key="1">
    <citation type="submission" date="2023-03" db="EMBL/GenBank/DDBJ databases">
        <title>Massive genome expansion in bonnet fungi (Mycena s.s.) driven by repeated elements and novel gene families across ecological guilds.</title>
        <authorList>
            <consortium name="Lawrence Berkeley National Laboratory"/>
            <person name="Harder C.B."/>
            <person name="Miyauchi S."/>
            <person name="Viragh M."/>
            <person name="Kuo A."/>
            <person name="Thoen E."/>
            <person name="Andreopoulos B."/>
            <person name="Lu D."/>
            <person name="Skrede I."/>
            <person name="Drula E."/>
            <person name="Henrissat B."/>
            <person name="Morin E."/>
            <person name="Kohler A."/>
            <person name="Barry K."/>
            <person name="LaButti K."/>
            <person name="Morin E."/>
            <person name="Salamov A."/>
            <person name="Lipzen A."/>
            <person name="Mereny Z."/>
            <person name="Hegedus B."/>
            <person name="Baldrian P."/>
            <person name="Stursova M."/>
            <person name="Weitz H."/>
            <person name="Taylor A."/>
            <person name="Grigoriev I.V."/>
            <person name="Nagy L.G."/>
            <person name="Martin F."/>
            <person name="Kauserud H."/>
        </authorList>
    </citation>
    <scope>NUCLEOTIDE SEQUENCE</scope>
    <source>
        <strain evidence="2">CBHHK188m</strain>
    </source>
</reference>
<keyword evidence="3" id="KW-1185">Reference proteome</keyword>
<evidence type="ECO:0000313" key="3">
    <source>
        <dbReference type="Proteomes" id="UP001215280"/>
    </source>
</evidence>
<sequence length="112" mass="12037">MLCGQVGAVMALDTFHLALLVMTVIVEALIGGIIQVLVEMFFAYQLYNLTGKNIILLVIIAILCLAKLATTIGFTVVDLGLNTFSLAGKLQSIRGGQAWSMEHFVTSNCDCV</sequence>
<keyword evidence="1" id="KW-0472">Membrane</keyword>
<proteinExistence type="predicted"/>